<gene>
    <name evidence="1" type="ORF">PQQ73_21580</name>
</gene>
<dbReference type="EMBL" id="JAQQCL010000017">
    <property type="protein sequence ID" value="MFM0718926.1"/>
    <property type="molecule type" value="Genomic_DNA"/>
</dbReference>
<evidence type="ECO:0000313" key="2">
    <source>
        <dbReference type="Proteomes" id="UP001629392"/>
    </source>
</evidence>
<dbReference type="NCBIfam" id="NF033894">
    <property type="entry name" value="Eex_IncN"/>
    <property type="match status" value="1"/>
</dbReference>
<evidence type="ECO:0000313" key="1">
    <source>
        <dbReference type="EMBL" id="MFM0718926.1"/>
    </source>
</evidence>
<name>A0ABW9EIN1_9BURK</name>
<protein>
    <submittedName>
        <fullName evidence="1">EexN family lipoprotein</fullName>
    </submittedName>
</protein>
<proteinExistence type="predicted"/>
<dbReference type="Proteomes" id="UP001629392">
    <property type="component" value="Unassembled WGS sequence"/>
</dbReference>
<dbReference type="PROSITE" id="PS51257">
    <property type="entry name" value="PROKAR_LIPOPROTEIN"/>
    <property type="match status" value="1"/>
</dbReference>
<comment type="caution">
    <text evidence="1">The sequence shown here is derived from an EMBL/GenBank/DDBJ whole genome shotgun (WGS) entry which is preliminary data.</text>
</comment>
<organism evidence="1 2">
    <name type="scientific">Paraburkholderia strydomiana</name>
    <dbReference type="NCBI Taxonomy" id="1245417"/>
    <lineage>
        <taxon>Bacteria</taxon>
        <taxon>Pseudomonadati</taxon>
        <taxon>Pseudomonadota</taxon>
        <taxon>Betaproteobacteria</taxon>
        <taxon>Burkholderiales</taxon>
        <taxon>Burkholderiaceae</taxon>
        <taxon>Paraburkholderia</taxon>
    </lineage>
</organism>
<dbReference type="InterPro" id="IPR047937">
    <property type="entry name" value="Eex_IncN-like"/>
</dbReference>
<dbReference type="RefSeq" id="WP_408154924.1">
    <property type="nucleotide sequence ID" value="NZ_JAQQCL010000017.1"/>
</dbReference>
<keyword evidence="1" id="KW-0449">Lipoprotein</keyword>
<sequence>MKKSDPIVMACMLLAACGKATPADTVNSLVAHPDHLREVEKQCADDYAKMGSAECNNASEARHRLFMGNGPQYTPPKDQPKF</sequence>
<reference evidence="1 2" key="1">
    <citation type="journal article" date="2024" name="Chem. Sci.">
        <title>Discovery of megapolipeptins by genome mining of a Burkholderiales bacteria collection.</title>
        <authorList>
            <person name="Paulo B.S."/>
            <person name="Recchia M.J.J."/>
            <person name="Lee S."/>
            <person name="Fergusson C.H."/>
            <person name="Romanowski S.B."/>
            <person name="Hernandez A."/>
            <person name="Krull N."/>
            <person name="Liu D.Y."/>
            <person name="Cavanagh H."/>
            <person name="Bos A."/>
            <person name="Gray C.A."/>
            <person name="Murphy B.T."/>
            <person name="Linington R.G."/>
            <person name="Eustaquio A.S."/>
        </authorList>
    </citation>
    <scope>NUCLEOTIDE SEQUENCE [LARGE SCALE GENOMIC DNA]</scope>
    <source>
        <strain evidence="1 2">RL17-350-BIC-E</strain>
    </source>
</reference>
<keyword evidence="2" id="KW-1185">Reference proteome</keyword>
<accession>A0ABW9EIN1</accession>